<dbReference type="PANTHER" id="PTHR19328">
    <property type="entry name" value="HEDGEHOG-INTERACTING PROTEIN"/>
    <property type="match status" value="1"/>
</dbReference>
<evidence type="ECO:0000313" key="4">
    <source>
        <dbReference type="Proteomes" id="UP000238949"/>
    </source>
</evidence>
<dbReference type="PANTHER" id="PTHR19328:SF75">
    <property type="entry name" value="ALDOSE SUGAR DEHYDROGENASE YLII"/>
    <property type="match status" value="1"/>
</dbReference>
<keyword evidence="4" id="KW-1185">Reference proteome</keyword>
<gene>
    <name evidence="3" type="ORF">C6Y40_00980</name>
</gene>
<keyword evidence="1" id="KW-0812">Transmembrane</keyword>
<keyword evidence="1" id="KW-0472">Membrane</keyword>
<dbReference type="InterPro" id="IPR012938">
    <property type="entry name" value="Glc/Sorbosone_DH"/>
</dbReference>
<dbReference type="Pfam" id="PF07995">
    <property type="entry name" value="GSDH"/>
    <property type="match status" value="1"/>
</dbReference>
<dbReference type="InterPro" id="IPR011041">
    <property type="entry name" value="Quinoprot_gluc/sorb_DH_b-prop"/>
</dbReference>
<name>A0A2S9VG97_9ALTE</name>
<evidence type="ECO:0000256" key="1">
    <source>
        <dbReference type="SAM" id="Phobius"/>
    </source>
</evidence>
<proteinExistence type="predicted"/>
<comment type="caution">
    <text evidence="3">The sequence shown here is derived from an EMBL/GenBank/DDBJ whole genome shotgun (WGS) entry which is preliminary data.</text>
</comment>
<feature type="transmembrane region" description="Helical" evidence="1">
    <location>
        <begin position="48"/>
        <end position="67"/>
    </location>
</feature>
<sequence length="426" mass="46888">MYSSCTDDNTAYNKAQHKSYNFMLSCQVQVVDSLIDMCKALHQRSQKLMLLLAGIISLFGAFCAQADDPPPLTGNFHQTQIAGYLASPWAAVENPLGGWLITERGGTIIEYTNAGQRLEIPLQIDLLYVAGQGGLLDIVLADDFTETRRVYLSFSVGDDSENYLAFGTAKLVGDKPEVQRLFTVKTAKDTPVHFGGRLLKLADGTWLMTSGDGFDYREQAQQKSSMLGKVLRFNEDGSAPLNNPFYTTPDAPQSYIYTLGHRNPQGLVQDPESGTIWLNEHGPDGGDEINALEAGNNYGWPVVTLGMDYSGAKISPFTHYDGMVDPVLNWTPSIAPSSVVVYQDSAFPELANHLLVSSLKDQALYAVALDQNPMSTMQIFATINERLRDVIVGRDGSVYVLTDGERGRLMRFSPLRAENVPEHSLR</sequence>
<evidence type="ECO:0000259" key="2">
    <source>
        <dbReference type="Pfam" id="PF07995"/>
    </source>
</evidence>
<keyword evidence="1" id="KW-1133">Transmembrane helix</keyword>
<feature type="domain" description="Glucose/Sorbosone dehydrogenase" evidence="2">
    <location>
        <begin position="85"/>
        <end position="411"/>
    </location>
</feature>
<dbReference type="Proteomes" id="UP000238949">
    <property type="component" value="Unassembled WGS sequence"/>
</dbReference>
<reference evidence="4" key="1">
    <citation type="journal article" date="2020" name="Int. J. Syst. Evol. Microbiol.">
        <title>Alteromonas alba sp. nov., a marine bacterium isolated from the seawater of the West Pacific Ocean.</title>
        <authorList>
            <person name="Sun C."/>
            <person name="Wu Y.-H."/>
            <person name="Xamxidin M."/>
            <person name="Cheng H."/>
            <person name="Xu X.-W."/>
        </authorList>
    </citation>
    <scope>NUCLEOTIDE SEQUENCE [LARGE SCALE GENOMIC DNA]</scope>
    <source>
        <strain evidence="4">190</strain>
    </source>
</reference>
<dbReference type="InterPro" id="IPR011042">
    <property type="entry name" value="6-blade_b-propeller_TolB-like"/>
</dbReference>
<dbReference type="AlphaFoldDB" id="A0A2S9VG97"/>
<protein>
    <submittedName>
        <fullName evidence="3">Dehydrogenase</fullName>
    </submittedName>
</protein>
<dbReference type="Gene3D" id="2.120.10.30">
    <property type="entry name" value="TolB, C-terminal domain"/>
    <property type="match status" value="1"/>
</dbReference>
<evidence type="ECO:0000313" key="3">
    <source>
        <dbReference type="EMBL" id="PRO75446.1"/>
    </source>
</evidence>
<dbReference type="EMBL" id="PVNP01000007">
    <property type="protein sequence ID" value="PRO75446.1"/>
    <property type="molecule type" value="Genomic_DNA"/>
</dbReference>
<dbReference type="SUPFAM" id="SSF50952">
    <property type="entry name" value="Soluble quinoprotein glucose dehydrogenase"/>
    <property type="match status" value="1"/>
</dbReference>
<accession>A0A2S9VG97</accession>
<organism evidence="3 4">
    <name type="scientific">Alteromonas alba</name>
    <dbReference type="NCBI Taxonomy" id="2079529"/>
    <lineage>
        <taxon>Bacteria</taxon>
        <taxon>Pseudomonadati</taxon>
        <taxon>Pseudomonadota</taxon>
        <taxon>Gammaproteobacteria</taxon>
        <taxon>Alteromonadales</taxon>
        <taxon>Alteromonadaceae</taxon>
        <taxon>Alteromonas/Salinimonas group</taxon>
        <taxon>Alteromonas</taxon>
    </lineage>
</organism>